<name>A0A1G1VTU5_9BACT</name>
<dbReference type="PANTHER" id="PTHR11545">
    <property type="entry name" value="RIBOSOMAL PROTEIN L13"/>
    <property type="match status" value="1"/>
</dbReference>
<evidence type="ECO:0000313" key="6">
    <source>
        <dbReference type="Proteomes" id="UP000179233"/>
    </source>
</evidence>
<dbReference type="Pfam" id="PF00572">
    <property type="entry name" value="Ribosomal_L13"/>
    <property type="match status" value="1"/>
</dbReference>
<dbReference type="CDD" id="cd00392">
    <property type="entry name" value="Ribosomal_L13"/>
    <property type="match status" value="1"/>
</dbReference>
<dbReference type="GO" id="GO:0006412">
    <property type="term" value="P:translation"/>
    <property type="evidence" value="ECO:0007669"/>
    <property type="project" value="UniProtKB-UniRule"/>
</dbReference>
<evidence type="ECO:0000256" key="3">
    <source>
        <dbReference type="ARBA" id="ARBA00023274"/>
    </source>
</evidence>
<dbReference type="GO" id="GO:0003735">
    <property type="term" value="F:structural constituent of ribosome"/>
    <property type="evidence" value="ECO:0007669"/>
    <property type="project" value="InterPro"/>
</dbReference>
<dbReference type="SUPFAM" id="SSF52161">
    <property type="entry name" value="Ribosomal protein L13"/>
    <property type="match status" value="1"/>
</dbReference>
<comment type="similarity">
    <text evidence="1 4">Belongs to the universal ribosomal protein uL13 family.</text>
</comment>
<dbReference type="NCBIfam" id="TIGR01066">
    <property type="entry name" value="rplM_bact"/>
    <property type="match status" value="1"/>
</dbReference>
<evidence type="ECO:0000256" key="1">
    <source>
        <dbReference type="ARBA" id="ARBA00006227"/>
    </source>
</evidence>
<protein>
    <recommendedName>
        <fullName evidence="4">Large ribosomal subunit protein uL13</fullName>
    </recommendedName>
</protein>
<dbReference type="GO" id="GO:0005840">
    <property type="term" value="C:ribosome"/>
    <property type="evidence" value="ECO:0007669"/>
    <property type="project" value="UniProtKB-KW"/>
</dbReference>
<keyword evidence="3 4" id="KW-0687">Ribonucleoprotein</keyword>
<reference evidence="5 6" key="1">
    <citation type="journal article" date="2016" name="Nat. Commun.">
        <title>Thousands of microbial genomes shed light on interconnected biogeochemical processes in an aquifer system.</title>
        <authorList>
            <person name="Anantharaman K."/>
            <person name="Brown C.T."/>
            <person name="Hug L.A."/>
            <person name="Sharon I."/>
            <person name="Castelle C.J."/>
            <person name="Probst A.J."/>
            <person name="Thomas B.C."/>
            <person name="Singh A."/>
            <person name="Wilkins M.J."/>
            <person name="Karaoz U."/>
            <person name="Brodie E.L."/>
            <person name="Williams K.H."/>
            <person name="Hubbard S.S."/>
            <person name="Banfield J.F."/>
        </authorList>
    </citation>
    <scope>NUCLEOTIDE SEQUENCE [LARGE SCALE GENOMIC DNA]</scope>
</reference>
<comment type="function">
    <text evidence="4">This protein is one of the early assembly proteins of the 50S ribosomal subunit, although it is not seen to bind rRNA by itself. It is important during the early stages of 50S assembly.</text>
</comment>
<comment type="caution">
    <text evidence="5">The sequence shown here is derived from an EMBL/GenBank/DDBJ whole genome shotgun (WGS) entry which is preliminary data.</text>
</comment>
<dbReference type="InterPro" id="IPR005822">
    <property type="entry name" value="Ribosomal_uL13"/>
</dbReference>
<sequence>MNQKTYITKASDIKRDWHLVDLAQQVLGREASRIAQLLIGKEKPYFTPNLDCGDYVIVINAGKIRVTGKKMKQKLYSHHSGYPGGFRQFTLEEMMKRDTKRVIELAVRNMLPKNKLRDQRMKRLKIFIDNKHPYDQQVQGNTSQ</sequence>
<comment type="subunit">
    <text evidence="4">Part of the 50S ribosomal subunit.</text>
</comment>
<dbReference type="Gene3D" id="3.90.1180.10">
    <property type="entry name" value="Ribosomal protein L13"/>
    <property type="match status" value="1"/>
</dbReference>
<dbReference type="EMBL" id="MHCJ01000003">
    <property type="protein sequence ID" value="OGY18826.1"/>
    <property type="molecule type" value="Genomic_DNA"/>
</dbReference>
<keyword evidence="2 4" id="KW-0689">Ribosomal protein</keyword>
<dbReference type="InterPro" id="IPR036899">
    <property type="entry name" value="Ribosomal_uL13_sf"/>
</dbReference>
<accession>A0A1G1VTU5</accession>
<dbReference type="Proteomes" id="UP000179233">
    <property type="component" value="Unassembled WGS sequence"/>
</dbReference>
<dbReference type="PIRSF" id="PIRSF002181">
    <property type="entry name" value="Ribosomal_L13"/>
    <property type="match status" value="1"/>
</dbReference>
<dbReference type="GO" id="GO:0003729">
    <property type="term" value="F:mRNA binding"/>
    <property type="evidence" value="ECO:0007669"/>
    <property type="project" value="TreeGrafter"/>
</dbReference>
<dbReference type="GO" id="GO:1990904">
    <property type="term" value="C:ribonucleoprotein complex"/>
    <property type="evidence" value="ECO:0007669"/>
    <property type="project" value="UniProtKB-KW"/>
</dbReference>
<evidence type="ECO:0000256" key="4">
    <source>
        <dbReference type="HAMAP-Rule" id="MF_01366"/>
    </source>
</evidence>
<dbReference type="AlphaFoldDB" id="A0A1G1VTU5"/>
<evidence type="ECO:0000313" key="5">
    <source>
        <dbReference type="EMBL" id="OGY18826.1"/>
    </source>
</evidence>
<dbReference type="HAMAP" id="MF_01366">
    <property type="entry name" value="Ribosomal_uL13"/>
    <property type="match status" value="1"/>
</dbReference>
<dbReference type="PANTHER" id="PTHR11545:SF2">
    <property type="entry name" value="LARGE RIBOSOMAL SUBUNIT PROTEIN UL13M"/>
    <property type="match status" value="1"/>
</dbReference>
<evidence type="ECO:0000256" key="2">
    <source>
        <dbReference type="ARBA" id="ARBA00022980"/>
    </source>
</evidence>
<proteinExistence type="inferred from homology"/>
<organism evidence="5 6">
    <name type="scientific">Candidatus Chisholmbacteria bacterium RIFCSPHIGHO2_01_FULL_52_32</name>
    <dbReference type="NCBI Taxonomy" id="1797591"/>
    <lineage>
        <taxon>Bacteria</taxon>
        <taxon>Candidatus Chisholmiibacteriota</taxon>
    </lineage>
</organism>
<gene>
    <name evidence="4" type="primary">rplM</name>
    <name evidence="5" type="ORF">A2786_05030</name>
</gene>
<dbReference type="GO" id="GO:0017148">
    <property type="term" value="P:negative regulation of translation"/>
    <property type="evidence" value="ECO:0007669"/>
    <property type="project" value="TreeGrafter"/>
</dbReference>
<dbReference type="InterPro" id="IPR005823">
    <property type="entry name" value="Ribosomal_uL13_bac-type"/>
</dbReference>